<feature type="transmembrane region" description="Helical" evidence="3">
    <location>
        <begin position="536"/>
        <end position="554"/>
    </location>
</feature>
<feature type="transmembrane region" description="Helical" evidence="3">
    <location>
        <begin position="95"/>
        <end position="115"/>
    </location>
</feature>
<feature type="transmembrane region" description="Helical" evidence="3">
    <location>
        <begin position="500"/>
        <end position="524"/>
    </location>
</feature>
<feature type="transmembrane region" description="Helical" evidence="3">
    <location>
        <begin position="409"/>
        <end position="425"/>
    </location>
</feature>
<feature type="transmembrane region" description="Helical" evidence="3">
    <location>
        <begin position="477"/>
        <end position="494"/>
    </location>
</feature>
<dbReference type="GO" id="GO:0022857">
    <property type="term" value="F:transmembrane transporter activity"/>
    <property type="evidence" value="ECO:0007669"/>
    <property type="project" value="InterPro"/>
</dbReference>
<evidence type="ECO:0000259" key="4">
    <source>
        <dbReference type="PROSITE" id="PS50850"/>
    </source>
</evidence>
<dbReference type="PANTHER" id="PTHR11360">
    <property type="entry name" value="MONOCARBOXYLATE TRANSPORTER"/>
    <property type="match status" value="1"/>
</dbReference>
<dbReference type="OrthoDB" id="6499973at2759"/>
<feature type="region of interest" description="Disordered" evidence="2">
    <location>
        <begin position="313"/>
        <end position="332"/>
    </location>
</feature>
<dbReference type="SUPFAM" id="SSF103473">
    <property type="entry name" value="MFS general substrate transporter"/>
    <property type="match status" value="1"/>
</dbReference>
<comment type="subcellular location">
    <subcellularLocation>
        <location evidence="1">Membrane</location>
        <topology evidence="1">Multi-pass membrane protein</topology>
    </subcellularLocation>
</comment>
<dbReference type="EMBL" id="KT163571">
    <property type="protein sequence ID" value="AKN21521.1"/>
    <property type="molecule type" value="mRNA"/>
</dbReference>
<dbReference type="InterPro" id="IPR050327">
    <property type="entry name" value="Proton-linked_MCT"/>
</dbReference>
<feature type="transmembrane region" description="Helical" evidence="3">
    <location>
        <begin position="68"/>
        <end position="88"/>
    </location>
</feature>
<accession>A0A0H3YJ12</accession>
<feature type="transmembrane region" description="Helical" evidence="3">
    <location>
        <begin position="26"/>
        <end position="48"/>
    </location>
</feature>
<feature type="region of interest" description="Disordered" evidence="2">
    <location>
        <begin position="609"/>
        <end position="632"/>
    </location>
</feature>
<feature type="transmembrane region" description="Helical" evidence="3">
    <location>
        <begin position="121"/>
        <end position="143"/>
    </location>
</feature>
<dbReference type="Gene3D" id="1.20.1250.20">
    <property type="entry name" value="MFS general substrate transporter like domains"/>
    <property type="match status" value="2"/>
</dbReference>
<feature type="transmembrane region" description="Helical" evidence="3">
    <location>
        <begin position="155"/>
        <end position="178"/>
    </location>
</feature>
<proteinExistence type="evidence at transcript level"/>
<dbReference type="PANTHER" id="PTHR11360:SF312">
    <property type="entry name" value="KARMOISIN, ISOFORM B"/>
    <property type="match status" value="1"/>
</dbReference>
<evidence type="ECO:0000256" key="1">
    <source>
        <dbReference type="ARBA" id="ARBA00004141"/>
    </source>
</evidence>
<feature type="transmembrane region" description="Helical" evidence="3">
    <location>
        <begin position="184"/>
        <end position="203"/>
    </location>
</feature>
<keyword evidence="3" id="KW-1133">Transmembrane helix</keyword>
<evidence type="ECO:0000256" key="3">
    <source>
        <dbReference type="SAM" id="Phobius"/>
    </source>
</evidence>
<dbReference type="PROSITE" id="PS50850">
    <property type="entry name" value="MFS"/>
    <property type="match status" value="1"/>
</dbReference>
<reference evidence="5" key="1">
    <citation type="journal article" date="2015" name="Elife">
        <title>Stem cells and fluid flow drive cyst formation in an invertebrate excretory organ.</title>
        <authorList>
            <person name="Thi-Kim Vu H."/>
            <person name="Rink J.C."/>
            <person name="McKinney S.A."/>
            <person name="McClain M."/>
            <person name="Lakshmanaperumal N."/>
            <person name="Alexander R."/>
            <person name="Sanchez Alvarado A."/>
        </authorList>
    </citation>
    <scope>NUCLEOTIDE SEQUENCE</scope>
</reference>
<protein>
    <submittedName>
        <fullName evidence="5">Slc16a-26</fullName>
    </submittedName>
</protein>
<sequence length="632" mass="69558">MKRKSSLSSSKEVAKKKTHGLDQWKALITSFLMQSLTLGTLESFGALYVPIMDTLLKDDPLKSTKAALVGSLTTGFLMGFSPISSMLINKLGAQLIALLGGVIVFISTLVSSFMTSFYFMALFYGVFFGIGCSMLFISSNVVISRYFQENSTVAYGILGLGNGLMNSIMPHVISYSVASIQLAGTIRIICFLLSSIMFFPLYWSSYKYDNKDEPVIAYLPARLLSTKLTISKHAVNDRTYLNEQRKSSKLTKETDLKNAHKAELNDNCCLYTRKKPKIKKHINDPNIHDSIIKANNSNGPNAPVTPEAIEEQYSTQSADHRRKTKKKEILDDGKSNPKTKFIISDINFQDIGLFQKSMTSAASSSIGDDLYNRFSRESTHSSTRTRDHLLTIFKNFKCCQAEVFKSKPYVTLLFGMFIAMFGYQVPNVHIVKFAQEISSSYNGQLLLTCLGGSSAIGPFINGIIMDRFACRISKYRLYQIFVIGYGIVILTLTITTNYSILIVVCLAIGFLDGSFSCLIGPLAIDLVGVHNAGQAIGIFFGVIAPSVMVAPPLAGFLFESFHNYKYAFYGAGLFFLIGGLLLSISHTTPSAKDPLAVKGDFTPSVFATDNSENLNEGESESALSVNETQKNS</sequence>
<gene>
    <name evidence="5" type="primary">slc16a-26</name>
</gene>
<dbReference type="InterPro" id="IPR011701">
    <property type="entry name" value="MFS"/>
</dbReference>
<feature type="domain" description="Major facilitator superfamily (MFS) profile" evidence="4">
    <location>
        <begin position="408"/>
        <end position="632"/>
    </location>
</feature>
<name>A0A0H3YJ12_SCHMD</name>
<feature type="transmembrane region" description="Helical" evidence="3">
    <location>
        <begin position="445"/>
        <end position="465"/>
    </location>
</feature>
<dbReference type="GO" id="GO:0016020">
    <property type="term" value="C:membrane"/>
    <property type="evidence" value="ECO:0007669"/>
    <property type="project" value="UniProtKB-SubCell"/>
</dbReference>
<feature type="compositionally biased region" description="Low complexity" evidence="2">
    <location>
        <begin position="610"/>
        <end position="624"/>
    </location>
</feature>
<organism evidence="5">
    <name type="scientific">Schmidtea mediterranea</name>
    <name type="common">Freshwater planarian flatworm</name>
    <dbReference type="NCBI Taxonomy" id="79327"/>
    <lineage>
        <taxon>Eukaryota</taxon>
        <taxon>Metazoa</taxon>
        <taxon>Spiralia</taxon>
        <taxon>Lophotrochozoa</taxon>
        <taxon>Platyhelminthes</taxon>
        <taxon>Rhabditophora</taxon>
        <taxon>Seriata</taxon>
        <taxon>Tricladida</taxon>
        <taxon>Continenticola</taxon>
        <taxon>Geoplanoidea</taxon>
        <taxon>Dugesiidae</taxon>
        <taxon>Schmidtea</taxon>
    </lineage>
</organism>
<keyword evidence="3" id="KW-0812">Transmembrane</keyword>
<keyword evidence="3" id="KW-0472">Membrane</keyword>
<feature type="transmembrane region" description="Helical" evidence="3">
    <location>
        <begin position="566"/>
        <end position="584"/>
    </location>
</feature>
<dbReference type="InterPro" id="IPR020846">
    <property type="entry name" value="MFS_dom"/>
</dbReference>
<dbReference type="Pfam" id="PF07690">
    <property type="entry name" value="MFS_1"/>
    <property type="match status" value="2"/>
</dbReference>
<dbReference type="InterPro" id="IPR036259">
    <property type="entry name" value="MFS_trans_sf"/>
</dbReference>
<evidence type="ECO:0000256" key="2">
    <source>
        <dbReference type="SAM" id="MobiDB-lite"/>
    </source>
</evidence>
<dbReference type="AlphaFoldDB" id="A0A0H3YJ12"/>
<evidence type="ECO:0000313" key="5">
    <source>
        <dbReference type="EMBL" id="AKN21521.1"/>
    </source>
</evidence>